<evidence type="ECO:0000256" key="2">
    <source>
        <dbReference type="ARBA" id="ARBA00007520"/>
    </source>
</evidence>
<evidence type="ECO:0000256" key="4">
    <source>
        <dbReference type="ARBA" id="ARBA00022692"/>
    </source>
</evidence>
<gene>
    <name evidence="9" type="ORF">ACLA_002810</name>
</gene>
<dbReference type="InterPro" id="IPR011701">
    <property type="entry name" value="MFS"/>
</dbReference>
<dbReference type="InterPro" id="IPR020846">
    <property type="entry name" value="MFS_dom"/>
</dbReference>
<dbReference type="PANTHER" id="PTHR23501:SF12">
    <property type="entry name" value="MAJOR FACILITATOR SUPERFAMILY (MFS) PROFILE DOMAIN-CONTAINING PROTEIN-RELATED"/>
    <property type="match status" value="1"/>
</dbReference>
<proteinExistence type="inferred from homology"/>
<dbReference type="Gene3D" id="1.20.1250.20">
    <property type="entry name" value="MFS general substrate transporter like domains"/>
    <property type="match status" value="1"/>
</dbReference>
<sequence>MSSESHSTSKAVRAESIAAAAQDRETLPSWKWNGSLAVVLLTCLIHGYDVSNVANIQPHLYEAFGDIKLLPWIALSYTLAVFAVLSLSRKIIYCFNLRWIYIVCIGIFLAGAAIGGSAHSMSTVIVGRIVMGIGGAMIYQTNLTFVSVFATPSKTQLLIGGLSVSWAVGLIVGGPIGAALAENPDTTWRWAFYMNLPWMGLALVGAILCFPSIYLGPNVPLHRRILDMDPVGIAFNMACPVLFSLGLEFSGPVWAWGSGPSIAVWAIFGVVLAAWMAQQYFCIFTTAEQRAIPVHLMPRLDLVSLWLASGCAGVAYAITLYYVPLFFAFARGYDALQQTVRTLPFILVFIGTVILIAGVLPIIGRYGIVYQLGGMAMLAGAGAMAASLSPTTSESHVMGFEALIGIGLGFTFQHGVGISNVINKSARDRVDSATLLLMAQMGAIAISLSIAGSIFQNVGESLLAEALGDRGVSQEDIRQALAGVSSSVWGALDSEALERALGAVTHVLALEFYLVVAAGALCVVCGGMMGWKKLDYQRERKESTLV</sequence>
<comment type="similarity">
    <text evidence="2">Belongs to the major facilitator superfamily. TCR/Tet family.</text>
</comment>
<feature type="transmembrane region" description="Helical" evidence="7">
    <location>
        <begin position="69"/>
        <end position="87"/>
    </location>
</feature>
<feature type="transmembrane region" description="Helical" evidence="7">
    <location>
        <begin position="262"/>
        <end position="281"/>
    </location>
</feature>
<evidence type="ECO:0000256" key="5">
    <source>
        <dbReference type="ARBA" id="ARBA00022989"/>
    </source>
</evidence>
<keyword evidence="5 7" id="KW-1133">Transmembrane helix</keyword>
<dbReference type="GO" id="GO:0005886">
    <property type="term" value="C:plasma membrane"/>
    <property type="evidence" value="ECO:0007669"/>
    <property type="project" value="TreeGrafter"/>
</dbReference>
<keyword evidence="3" id="KW-0813">Transport</keyword>
<evidence type="ECO:0000259" key="8">
    <source>
        <dbReference type="PROSITE" id="PS50850"/>
    </source>
</evidence>
<organism evidence="9 10">
    <name type="scientific">Aspergillus clavatus (strain ATCC 1007 / CBS 513.65 / DSM 816 / NCTC 3887 / NRRL 1 / QM 1276 / 107)</name>
    <dbReference type="NCBI Taxonomy" id="344612"/>
    <lineage>
        <taxon>Eukaryota</taxon>
        <taxon>Fungi</taxon>
        <taxon>Dikarya</taxon>
        <taxon>Ascomycota</taxon>
        <taxon>Pezizomycotina</taxon>
        <taxon>Eurotiomycetes</taxon>
        <taxon>Eurotiomycetidae</taxon>
        <taxon>Eurotiales</taxon>
        <taxon>Aspergillaceae</taxon>
        <taxon>Aspergillus</taxon>
        <taxon>Aspergillus subgen. Fumigati</taxon>
    </lineage>
</organism>
<feature type="transmembrane region" description="Helical" evidence="7">
    <location>
        <begin position="125"/>
        <end position="150"/>
    </location>
</feature>
<name>A1C5A2_ASPCL</name>
<feature type="transmembrane region" description="Helical" evidence="7">
    <location>
        <begin position="434"/>
        <end position="455"/>
    </location>
</feature>
<dbReference type="PROSITE" id="PS50850">
    <property type="entry name" value="MFS"/>
    <property type="match status" value="1"/>
</dbReference>
<accession>A1C5A2</accession>
<dbReference type="RefSeq" id="XP_001276296.1">
    <property type="nucleotide sequence ID" value="XM_001276295.1"/>
</dbReference>
<evidence type="ECO:0000256" key="1">
    <source>
        <dbReference type="ARBA" id="ARBA00004141"/>
    </source>
</evidence>
<evidence type="ECO:0000313" key="9">
    <source>
        <dbReference type="EMBL" id="EAW14870.1"/>
    </source>
</evidence>
<feature type="transmembrane region" description="Helical" evidence="7">
    <location>
        <begin position="343"/>
        <end position="363"/>
    </location>
</feature>
<evidence type="ECO:0000256" key="6">
    <source>
        <dbReference type="ARBA" id="ARBA00023136"/>
    </source>
</evidence>
<evidence type="ECO:0000256" key="3">
    <source>
        <dbReference type="ARBA" id="ARBA00022448"/>
    </source>
</evidence>
<evidence type="ECO:0000256" key="7">
    <source>
        <dbReference type="SAM" id="Phobius"/>
    </source>
</evidence>
<feature type="transmembrane region" description="Helical" evidence="7">
    <location>
        <begin position="99"/>
        <end position="119"/>
    </location>
</feature>
<dbReference type="EMBL" id="DS027004">
    <property type="protein sequence ID" value="EAW14870.1"/>
    <property type="molecule type" value="Genomic_DNA"/>
</dbReference>
<dbReference type="eggNOG" id="KOG0254">
    <property type="taxonomic scope" value="Eukaryota"/>
</dbReference>
<dbReference type="SUPFAM" id="SSF103473">
    <property type="entry name" value="MFS general substrate transporter"/>
    <property type="match status" value="1"/>
</dbReference>
<reference evidence="9 10" key="1">
    <citation type="journal article" date="2008" name="PLoS Genet.">
        <title>Genomic islands in the pathogenic filamentous fungus Aspergillus fumigatus.</title>
        <authorList>
            <person name="Fedorova N.D."/>
            <person name="Khaldi N."/>
            <person name="Joardar V.S."/>
            <person name="Maiti R."/>
            <person name="Amedeo P."/>
            <person name="Anderson M.J."/>
            <person name="Crabtree J."/>
            <person name="Silva J.C."/>
            <person name="Badger J.H."/>
            <person name="Albarraq A."/>
            <person name="Angiuoli S."/>
            <person name="Bussey H."/>
            <person name="Bowyer P."/>
            <person name="Cotty P.J."/>
            <person name="Dyer P.S."/>
            <person name="Egan A."/>
            <person name="Galens K."/>
            <person name="Fraser-Liggett C.M."/>
            <person name="Haas B.J."/>
            <person name="Inman J.M."/>
            <person name="Kent R."/>
            <person name="Lemieux S."/>
            <person name="Malavazi I."/>
            <person name="Orvis J."/>
            <person name="Roemer T."/>
            <person name="Ronning C.M."/>
            <person name="Sundaram J.P."/>
            <person name="Sutton G."/>
            <person name="Turner G."/>
            <person name="Venter J.C."/>
            <person name="White O.R."/>
            <person name="Whitty B.R."/>
            <person name="Youngman P."/>
            <person name="Wolfe K.H."/>
            <person name="Goldman G.H."/>
            <person name="Wortman J.R."/>
            <person name="Jiang B."/>
            <person name="Denning D.W."/>
            <person name="Nierman W.C."/>
        </authorList>
    </citation>
    <scope>NUCLEOTIDE SEQUENCE [LARGE SCALE GENOMIC DNA]</scope>
    <source>
        <strain evidence="10">ATCC 1007 / CBS 513.65 / DSM 816 / NCTC 3887 / NRRL 1</strain>
    </source>
</reference>
<dbReference type="GO" id="GO:0022857">
    <property type="term" value="F:transmembrane transporter activity"/>
    <property type="evidence" value="ECO:0007669"/>
    <property type="project" value="InterPro"/>
</dbReference>
<evidence type="ECO:0000313" key="10">
    <source>
        <dbReference type="Proteomes" id="UP000006701"/>
    </source>
</evidence>
<keyword evidence="10" id="KW-1185">Reference proteome</keyword>
<keyword evidence="6 7" id="KW-0472">Membrane</keyword>
<feature type="transmembrane region" description="Helical" evidence="7">
    <location>
        <begin position="157"/>
        <end position="178"/>
    </location>
</feature>
<dbReference type="AlphaFoldDB" id="A1C5A2"/>
<protein>
    <submittedName>
        <fullName evidence="9">MFS transporter, putative</fullName>
    </submittedName>
</protein>
<keyword evidence="4 7" id="KW-0812">Transmembrane</keyword>
<dbReference type="Pfam" id="PF07690">
    <property type="entry name" value="MFS_1"/>
    <property type="match status" value="1"/>
</dbReference>
<feature type="transmembrane region" description="Helical" evidence="7">
    <location>
        <begin position="512"/>
        <end position="531"/>
    </location>
</feature>
<dbReference type="VEuPathDB" id="FungiDB:ACLA_002810"/>
<feature type="transmembrane region" description="Helical" evidence="7">
    <location>
        <begin position="198"/>
        <end position="221"/>
    </location>
</feature>
<dbReference type="PANTHER" id="PTHR23501">
    <property type="entry name" value="MAJOR FACILITATOR SUPERFAMILY"/>
    <property type="match status" value="1"/>
</dbReference>
<feature type="transmembrane region" description="Helical" evidence="7">
    <location>
        <begin position="302"/>
        <end position="323"/>
    </location>
</feature>
<dbReference type="InterPro" id="IPR036259">
    <property type="entry name" value="MFS_trans_sf"/>
</dbReference>
<dbReference type="HOGENOM" id="CLU_000960_22_1_1"/>
<feature type="transmembrane region" description="Helical" evidence="7">
    <location>
        <begin position="368"/>
        <end position="388"/>
    </location>
</feature>
<feature type="transmembrane region" description="Helical" evidence="7">
    <location>
        <begin position="400"/>
        <end position="422"/>
    </location>
</feature>
<dbReference type="OrthoDB" id="10021397at2759"/>
<dbReference type="KEGG" id="act:ACLA_002810"/>
<dbReference type="Proteomes" id="UP000006701">
    <property type="component" value="Unassembled WGS sequence"/>
</dbReference>
<feature type="transmembrane region" description="Helical" evidence="7">
    <location>
        <begin position="233"/>
        <end position="256"/>
    </location>
</feature>
<dbReference type="GeneID" id="4708503"/>
<dbReference type="OMA" id="NIQPHLY"/>
<feature type="domain" description="Major facilitator superfamily (MFS) profile" evidence="8">
    <location>
        <begin position="35"/>
        <end position="546"/>
    </location>
</feature>
<comment type="subcellular location">
    <subcellularLocation>
        <location evidence="1">Membrane</location>
        <topology evidence="1">Multi-pass membrane protein</topology>
    </subcellularLocation>
</comment>